<organism evidence="1">
    <name type="scientific">Cacopsylla melanoneura</name>
    <dbReference type="NCBI Taxonomy" id="428564"/>
    <lineage>
        <taxon>Eukaryota</taxon>
        <taxon>Metazoa</taxon>
        <taxon>Ecdysozoa</taxon>
        <taxon>Arthropoda</taxon>
        <taxon>Hexapoda</taxon>
        <taxon>Insecta</taxon>
        <taxon>Pterygota</taxon>
        <taxon>Neoptera</taxon>
        <taxon>Paraneoptera</taxon>
        <taxon>Hemiptera</taxon>
        <taxon>Sternorrhyncha</taxon>
        <taxon>Psylloidea</taxon>
        <taxon>Psyllidae</taxon>
        <taxon>Psyllinae</taxon>
        <taxon>Cacopsylla</taxon>
    </lineage>
</organism>
<reference evidence="1" key="1">
    <citation type="submission" date="2021-05" db="EMBL/GenBank/DDBJ databases">
        <authorList>
            <person name="Alioto T."/>
            <person name="Alioto T."/>
            <person name="Gomez Garrido J."/>
        </authorList>
    </citation>
    <scope>NUCLEOTIDE SEQUENCE</scope>
</reference>
<evidence type="ECO:0000313" key="1">
    <source>
        <dbReference type="EMBL" id="CAG6661247.1"/>
    </source>
</evidence>
<protein>
    <submittedName>
        <fullName evidence="1">Uncharacterized protein</fullName>
    </submittedName>
</protein>
<dbReference type="EMBL" id="HBUF01199129">
    <property type="protein sequence ID" value="CAG6661247.1"/>
    <property type="molecule type" value="Transcribed_RNA"/>
</dbReference>
<name>A0A8D8WIA4_9HEMI</name>
<dbReference type="AlphaFoldDB" id="A0A8D8WIA4"/>
<accession>A0A8D8WIA4</accession>
<sequence length="123" mass="13997">MYTTLFSRTHSLSLRKDLNCRCPATLCLINTRLTWLRTSLHGHDTSLACGRPGFEYLSNKFGLTYPYEATLSPYDPVSRLNFIKFVKAKCDKAPNWGPYGTFIWALLLLLRSESTRLNSSPTS</sequence>
<proteinExistence type="predicted"/>